<dbReference type="InterPro" id="IPR046342">
    <property type="entry name" value="CBS_dom_sf"/>
</dbReference>
<reference evidence="5" key="1">
    <citation type="submission" date="2022-07" db="EMBL/GenBank/DDBJ databases">
        <title>Taxonomy of Novel Oxalotrophic and Methylotrophic Bacteria.</title>
        <authorList>
            <person name="Sahin N."/>
            <person name="Tani A."/>
        </authorList>
    </citation>
    <scope>NUCLEOTIDE SEQUENCE</scope>
    <source>
        <strain evidence="5">AM327</strain>
    </source>
</reference>
<keyword evidence="1 2" id="KW-0129">CBS domain</keyword>
<dbReference type="Pfam" id="PF00027">
    <property type="entry name" value="cNMP_binding"/>
    <property type="match status" value="1"/>
</dbReference>
<feature type="domain" description="CBS" evidence="4">
    <location>
        <begin position="238"/>
        <end position="297"/>
    </location>
</feature>
<evidence type="ECO:0000256" key="2">
    <source>
        <dbReference type="PROSITE-ProRule" id="PRU00703"/>
    </source>
</evidence>
<dbReference type="InterPro" id="IPR000644">
    <property type="entry name" value="CBS_dom"/>
</dbReference>
<dbReference type="Pfam" id="PF10335">
    <property type="entry name" value="DUF294_C"/>
    <property type="match status" value="1"/>
</dbReference>
<dbReference type="InterPro" id="IPR051257">
    <property type="entry name" value="Diverse_CBS-Domain"/>
</dbReference>
<keyword evidence="6" id="KW-1185">Reference proteome</keyword>
<evidence type="ECO:0000256" key="1">
    <source>
        <dbReference type="ARBA" id="ARBA00023122"/>
    </source>
</evidence>
<dbReference type="SMART" id="SM00116">
    <property type="entry name" value="CBS"/>
    <property type="match status" value="2"/>
</dbReference>
<dbReference type="PANTHER" id="PTHR43080">
    <property type="entry name" value="CBS DOMAIN-CONTAINING PROTEIN CBSX3, MITOCHONDRIAL"/>
    <property type="match status" value="1"/>
</dbReference>
<protein>
    <recommendedName>
        <fullName evidence="7">CBS domain-containing protein</fullName>
    </recommendedName>
</protein>
<feature type="domain" description="Cyclic nucleotide-binding" evidence="3">
    <location>
        <begin position="18"/>
        <end position="138"/>
    </location>
</feature>
<dbReference type="EMBL" id="BRVP01000021">
    <property type="protein sequence ID" value="GLB53634.1"/>
    <property type="molecule type" value="Genomic_DNA"/>
</dbReference>
<dbReference type="InterPro" id="IPR000595">
    <property type="entry name" value="cNMP-bd_dom"/>
</dbReference>
<comment type="caution">
    <text evidence="5">The sequence shown here is derived from an EMBL/GenBank/DDBJ whole genome shotgun (WGS) entry which is preliminary data.</text>
</comment>
<dbReference type="SUPFAM" id="SSF51206">
    <property type="entry name" value="cAMP-binding domain-like"/>
    <property type="match status" value="1"/>
</dbReference>
<gene>
    <name evidence="5" type="ORF">NBRC110019_26750</name>
</gene>
<evidence type="ECO:0000259" key="4">
    <source>
        <dbReference type="PROSITE" id="PS51371"/>
    </source>
</evidence>
<dbReference type="SUPFAM" id="SSF54631">
    <property type="entry name" value="CBS-domain pair"/>
    <property type="match status" value="1"/>
</dbReference>
<dbReference type="InterPro" id="IPR014710">
    <property type="entry name" value="RmlC-like_jellyroll"/>
</dbReference>
<evidence type="ECO:0008006" key="7">
    <source>
        <dbReference type="Google" id="ProtNLM"/>
    </source>
</evidence>
<dbReference type="PROSITE" id="PS50042">
    <property type="entry name" value="CNMP_BINDING_3"/>
    <property type="match status" value="1"/>
</dbReference>
<feature type="domain" description="CBS" evidence="4">
    <location>
        <begin position="170"/>
        <end position="234"/>
    </location>
</feature>
<dbReference type="RefSeq" id="WP_281755730.1">
    <property type="nucleotide sequence ID" value="NZ_BRVP01000021.1"/>
</dbReference>
<dbReference type="CDD" id="cd05401">
    <property type="entry name" value="NT_GlnE_GlnD_like"/>
    <property type="match status" value="1"/>
</dbReference>
<name>A0A9W6B6J5_9FLAO</name>
<accession>A0A9W6B6J5</accession>
<evidence type="ECO:0000313" key="6">
    <source>
        <dbReference type="Proteomes" id="UP001143545"/>
    </source>
</evidence>
<dbReference type="InterPro" id="IPR005105">
    <property type="entry name" value="GlnD_Uridyltrans_N"/>
</dbReference>
<evidence type="ECO:0000313" key="5">
    <source>
        <dbReference type="EMBL" id="GLB53634.1"/>
    </source>
</evidence>
<sequence length="640" mass="73631">MKNTIADRVYDFLKKYPPFDIIKKEDLITIAENVTIAYLEKGKVLFKNDDNKHGYFYIVKEGGVVLKKNELPDAEIIDICDEGDVFGLRPLITNDSYMMTAIAEEEALVYGIAIDVFKPILEKEQHVGLFLIESFTSKTKTPFTNKYTNDLYHDNDAISVGEKDLQELQIIKYTGNPFCIDKDDLVIKAATRMSENRVGSLIVIDEHKLPIGIITDKDFRHKIVTGVFNNRVPVREIMSFPVETFKKNLTITEAQLAMVKNKTGHLVITEDGTDQTKAIGILTEHDVVISQGNSASGLMKAIKRSRSSKELRKIRQQITHLLKGYIFQNIPVTIITQIIHELNEAITIRVIEIALDRMPEKPPVQFSWLSLGSHGRKEQLLVTDQDNALVFEDVPNDKYDDVKKYFIILATKVNILLNKVGYEFCPADMMARNPKWCQSLSEWKSQFSHWIHHVDNEDILFSSIFFDFNRTYGSKELVRELSESIFSATKYNPLFFTLMGRSALQNPSPLGFFRQFLVEQDGEHKDMFDIKARALMPMIDAARILILSHKIKSVNNTAERYEKLAELEPSNKEFYTSCSYAVKALIKFRTKHGLMQHSNGRYIILKELTKEERLKLKRCFKTISELQELIKLRFKVAQFL</sequence>
<dbReference type="Gene3D" id="3.10.580.10">
    <property type="entry name" value="CBS-domain"/>
    <property type="match status" value="1"/>
</dbReference>
<dbReference type="Gene3D" id="2.60.120.10">
    <property type="entry name" value="Jelly Rolls"/>
    <property type="match status" value="1"/>
</dbReference>
<organism evidence="5 6">
    <name type="scientific">Neptunitalea chrysea</name>
    <dbReference type="NCBI Taxonomy" id="1647581"/>
    <lineage>
        <taxon>Bacteria</taxon>
        <taxon>Pseudomonadati</taxon>
        <taxon>Bacteroidota</taxon>
        <taxon>Flavobacteriia</taxon>
        <taxon>Flavobacteriales</taxon>
        <taxon>Flavobacteriaceae</taxon>
        <taxon>Neptunitalea</taxon>
    </lineage>
</organism>
<dbReference type="Proteomes" id="UP001143545">
    <property type="component" value="Unassembled WGS sequence"/>
</dbReference>
<dbReference type="Pfam" id="PF00571">
    <property type="entry name" value="CBS"/>
    <property type="match status" value="2"/>
</dbReference>
<dbReference type="PANTHER" id="PTHR43080:SF2">
    <property type="entry name" value="CBS DOMAIN-CONTAINING PROTEIN"/>
    <property type="match status" value="1"/>
</dbReference>
<evidence type="ECO:0000259" key="3">
    <source>
        <dbReference type="PROSITE" id="PS50042"/>
    </source>
</evidence>
<dbReference type="PROSITE" id="PS51371">
    <property type="entry name" value="CBS"/>
    <property type="match status" value="2"/>
</dbReference>
<dbReference type="InterPro" id="IPR018821">
    <property type="entry name" value="DUF294_put_nucleoTrafse_sb-bd"/>
</dbReference>
<dbReference type="GO" id="GO:0008773">
    <property type="term" value="F:[protein-PII] uridylyltransferase activity"/>
    <property type="evidence" value="ECO:0007669"/>
    <property type="project" value="InterPro"/>
</dbReference>
<proteinExistence type="predicted"/>
<dbReference type="Pfam" id="PF03445">
    <property type="entry name" value="DUF294"/>
    <property type="match status" value="1"/>
</dbReference>
<dbReference type="AlphaFoldDB" id="A0A9W6B6J5"/>
<dbReference type="InterPro" id="IPR018490">
    <property type="entry name" value="cNMP-bd_dom_sf"/>
</dbReference>
<dbReference type="CDD" id="cd00038">
    <property type="entry name" value="CAP_ED"/>
    <property type="match status" value="1"/>
</dbReference>